<keyword evidence="4" id="KW-1185">Reference proteome</keyword>
<dbReference type="InterPro" id="IPR042089">
    <property type="entry name" value="Peptidase_M13_dom_2"/>
</dbReference>
<sequence>MARLRNSTVDRSRQSTQEDVKYATGERQSVLQALASVRHFTRRDSAGLGHASVFWCAWFHGYYNENKLHRKELILKKALFAGLFLAALAVVVLMLVVLSQWFPRHVTEETTVAPTYPLCETDDCVAHAAALTVKDPKAGTPCFDFGRFVCSAWSKREAVAGTLTEQLLMESLLAMTRLKANSSVGELMDRPADFMAFCKVARPEKDSAGVESFKQFLRREANFLRGGAATYAKLLEALVVLSGKWFVPLWFRFDHVAATKNSRFITIKPEPLTTLWRKLHGTLKTYAGFVEQFIRVIYDNGTASVPTSYLHFLRTESAEVQTKVLKWMSVAETDPHPMPVSGSLSDLEEFAPRFTANDWTLAASKVLGFNVGEHYGVFVSSTTLLSAMDVATRALSAQQLLYHTVWWFVQQVGALTSNSLLETATFALGESSTLYQGLLCGIQVSLTYNILLASQHAANLPDDARTSVMETLNVVHSETSKVVRSSKTLGKPRLDWIYFMLLETQPVVWPLAPNFEPADLPRLYGESVDNSRGFFGHWRSSHEGLAKNIGGPYRSAAAQFYHLDTTSLTFYEPILKGIAVSTAAIQPPLYYGAGTEAMRYGGLGFAYADRLVRSMNVRTLLHAAAFAVTPVAELKDRLLEGMLCSDRNEKLKAFPFLPALALAYAAYNKTVNGTDEIRLKGLEEYSAEQVFFMTACLTMCEQDAAGRRHSPNCNAAVRNFAPFAEAFNCPLGSPMNLRDKCTLLTS</sequence>
<protein>
    <recommendedName>
        <fullName evidence="2">Peptidase M13 C-terminal domain-containing protein</fullName>
    </recommendedName>
</protein>
<dbReference type="GO" id="GO:0004222">
    <property type="term" value="F:metalloendopeptidase activity"/>
    <property type="evidence" value="ECO:0007669"/>
    <property type="project" value="InterPro"/>
</dbReference>
<dbReference type="SUPFAM" id="SSF55486">
    <property type="entry name" value="Metalloproteases ('zincins'), catalytic domain"/>
    <property type="match status" value="1"/>
</dbReference>
<feature type="domain" description="Peptidase M13 C-terminal" evidence="2">
    <location>
        <begin position="659"/>
        <end position="742"/>
    </location>
</feature>
<evidence type="ECO:0000313" key="4">
    <source>
        <dbReference type="Proteomes" id="UP000821866"/>
    </source>
</evidence>
<keyword evidence="1" id="KW-0472">Membrane</keyword>
<dbReference type="EMBL" id="JABSTU010000003">
    <property type="protein sequence ID" value="KAH8035441.1"/>
    <property type="molecule type" value="Genomic_DNA"/>
</dbReference>
<dbReference type="PANTHER" id="PTHR11733:SF241">
    <property type="entry name" value="GH26575P-RELATED"/>
    <property type="match status" value="1"/>
</dbReference>
<gene>
    <name evidence="3" type="ORF">HPB51_005403</name>
</gene>
<evidence type="ECO:0000313" key="3">
    <source>
        <dbReference type="EMBL" id="KAH8035441.1"/>
    </source>
</evidence>
<comment type="caution">
    <text evidence="3">The sequence shown here is derived from an EMBL/GenBank/DDBJ whole genome shotgun (WGS) entry which is preliminary data.</text>
</comment>
<evidence type="ECO:0000256" key="1">
    <source>
        <dbReference type="SAM" id="Phobius"/>
    </source>
</evidence>
<name>A0A9J6ELX2_RHIMP</name>
<keyword evidence="1" id="KW-0812">Transmembrane</keyword>
<dbReference type="Proteomes" id="UP000821866">
    <property type="component" value="Chromosome 11"/>
</dbReference>
<dbReference type="Gene3D" id="1.10.1380.10">
    <property type="entry name" value="Neutral endopeptidase , domain2"/>
    <property type="match status" value="1"/>
</dbReference>
<organism evidence="3 4">
    <name type="scientific">Rhipicephalus microplus</name>
    <name type="common">Cattle tick</name>
    <name type="synonym">Boophilus microplus</name>
    <dbReference type="NCBI Taxonomy" id="6941"/>
    <lineage>
        <taxon>Eukaryota</taxon>
        <taxon>Metazoa</taxon>
        <taxon>Ecdysozoa</taxon>
        <taxon>Arthropoda</taxon>
        <taxon>Chelicerata</taxon>
        <taxon>Arachnida</taxon>
        <taxon>Acari</taxon>
        <taxon>Parasitiformes</taxon>
        <taxon>Ixodida</taxon>
        <taxon>Ixodoidea</taxon>
        <taxon>Ixodidae</taxon>
        <taxon>Rhipicephalinae</taxon>
        <taxon>Rhipicephalus</taxon>
        <taxon>Boophilus</taxon>
    </lineage>
</organism>
<keyword evidence="1" id="KW-1133">Transmembrane helix</keyword>
<accession>A0A9J6ELX2</accession>
<feature type="transmembrane region" description="Helical" evidence="1">
    <location>
        <begin position="78"/>
        <end position="102"/>
    </location>
</feature>
<dbReference type="InterPro" id="IPR000718">
    <property type="entry name" value="Peptidase_M13"/>
</dbReference>
<dbReference type="InterPro" id="IPR024079">
    <property type="entry name" value="MetalloPept_cat_dom_sf"/>
</dbReference>
<reference evidence="3" key="1">
    <citation type="journal article" date="2020" name="Cell">
        <title>Large-Scale Comparative Analyses of Tick Genomes Elucidate Their Genetic Diversity and Vector Capacities.</title>
        <authorList>
            <consortium name="Tick Genome and Microbiome Consortium (TIGMIC)"/>
            <person name="Jia N."/>
            <person name="Wang J."/>
            <person name="Shi W."/>
            <person name="Du L."/>
            <person name="Sun Y."/>
            <person name="Zhan W."/>
            <person name="Jiang J.F."/>
            <person name="Wang Q."/>
            <person name="Zhang B."/>
            <person name="Ji P."/>
            <person name="Bell-Sakyi L."/>
            <person name="Cui X.M."/>
            <person name="Yuan T.T."/>
            <person name="Jiang B.G."/>
            <person name="Yang W.F."/>
            <person name="Lam T.T."/>
            <person name="Chang Q.C."/>
            <person name="Ding S.J."/>
            <person name="Wang X.J."/>
            <person name="Zhu J.G."/>
            <person name="Ruan X.D."/>
            <person name="Zhao L."/>
            <person name="Wei J.T."/>
            <person name="Ye R.Z."/>
            <person name="Que T.C."/>
            <person name="Du C.H."/>
            <person name="Zhou Y.H."/>
            <person name="Cheng J.X."/>
            <person name="Dai P.F."/>
            <person name="Guo W.B."/>
            <person name="Han X.H."/>
            <person name="Huang E.J."/>
            <person name="Li L.F."/>
            <person name="Wei W."/>
            <person name="Gao Y.C."/>
            <person name="Liu J.Z."/>
            <person name="Shao H.Z."/>
            <person name="Wang X."/>
            <person name="Wang C.C."/>
            <person name="Yang T.C."/>
            <person name="Huo Q.B."/>
            <person name="Li W."/>
            <person name="Chen H.Y."/>
            <person name="Chen S.E."/>
            <person name="Zhou L.G."/>
            <person name="Ni X.B."/>
            <person name="Tian J.H."/>
            <person name="Sheng Y."/>
            <person name="Liu T."/>
            <person name="Pan Y.S."/>
            <person name="Xia L.Y."/>
            <person name="Li J."/>
            <person name="Zhao F."/>
            <person name="Cao W.C."/>
        </authorList>
    </citation>
    <scope>NUCLEOTIDE SEQUENCE</scope>
    <source>
        <strain evidence="3">Rmic-2018</strain>
    </source>
</reference>
<evidence type="ECO:0000259" key="2">
    <source>
        <dbReference type="Pfam" id="PF01431"/>
    </source>
</evidence>
<dbReference type="PANTHER" id="PTHR11733">
    <property type="entry name" value="ZINC METALLOPROTEASE FAMILY M13 NEPRILYSIN-RELATED"/>
    <property type="match status" value="1"/>
</dbReference>
<dbReference type="Gene3D" id="3.40.390.10">
    <property type="entry name" value="Collagenase (Catalytic Domain)"/>
    <property type="match status" value="2"/>
</dbReference>
<dbReference type="VEuPathDB" id="VectorBase:LOC119185168"/>
<dbReference type="GO" id="GO:0016485">
    <property type="term" value="P:protein processing"/>
    <property type="evidence" value="ECO:0007669"/>
    <property type="project" value="TreeGrafter"/>
</dbReference>
<reference evidence="3" key="2">
    <citation type="submission" date="2021-09" db="EMBL/GenBank/DDBJ databases">
        <authorList>
            <person name="Jia N."/>
            <person name="Wang J."/>
            <person name="Shi W."/>
            <person name="Du L."/>
            <person name="Sun Y."/>
            <person name="Zhan W."/>
            <person name="Jiang J."/>
            <person name="Wang Q."/>
            <person name="Zhang B."/>
            <person name="Ji P."/>
            <person name="Sakyi L.B."/>
            <person name="Cui X."/>
            <person name="Yuan T."/>
            <person name="Jiang B."/>
            <person name="Yang W."/>
            <person name="Lam T.T.-Y."/>
            <person name="Chang Q."/>
            <person name="Ding S."/>
            <person name="Wang X."/>
            <person name="Zhu J."/>
            <person name="Ruan X."/>
            <person name="Zhao L."/>
            <person name="Wei J."/>
            <person name="Que T."/>
            <person name="Du C."/>
            <person name="Cheng J."/>
            <person name="Dai P."/>
            <person name="Han X."/>
            <person name="Huang E."/>
            <person name="Gao Y."/>
            <person name="Liu J."/>
            <person name="Shao H."/>
            <person name="Ye R."/>
            <person name="Li L."/>
            <person name="Wei W."/>
            <person name="Wang X."/>
            <person name="Wang C."/>
            <person name="Huo Q."/>
            <person name="Li W."/>
            <person name="Guo W."/>
            <person name="Chen H."/>
            <person name="Chen S."/>
            <person name="Zhou L."/>
            <person name="Zhou L."/>
            <person name="Ni X."/>
            <person name="Tian J."/>
            <person name="Zhou Y."/>
            <person name="Sheng Y."/>
            <person name="Liu T."/>
            <person name="Pan Y."/>
            <person name="Xia L."/>
            <person name="Li J."/>
            <person name="Zhao F."/>
            <person name="Cao W."/>
        </authorList>
    </citation>
    <scope>NUCLEOTIDE SEQUENCE</scope>
    <source>
        <strain evidence="3">Rmic-2018</strain>
        <tissue evidence="3">Larvae</tissue>
    </source>
</reference>
<dbReference type="PROSITE" id="PS51885">
    <property type="entry name" value="NEPRILYSIN"/>
    <property type="match status" value="1"/>
</dbReference>
<proteinExistence type="predicted"/>
<dbReference type="Pfam" id="PF01431">
    <property type="entry name" value="Peptidase_M13"/>
    <property type="match status" value="1"/>
</dbReference>
<dbReference type="InterPro" id="IPR018497">
    <property type="entry name" value="Peptidase_M13_C"/>
</dbReference>
<dbReference type="GO" id="GO:0005886">
    <property type="term" value="C:plasma membrane"/>
    <property type="evidence" value="ECO:0007669"/>
    <property type="project" value="TreeGrafter"/>
</dbReference>
<dbReference type="AlphaFoldDB" id="A0A9J6ELX2"/>